<dbReference type="Gene3D" id="3.20.20.370">
    <property type="entry name" value="Glycoside hydrolase/deacetylase"/>
    <property type="match status" value="1"/>
</dbReference>
<evidence type="ECO:0000313" key="8">
    <source>
        <dbReference type="Proteomes" id="UP001204376"/>
    </source>
</evidence>
<evidence type="ECO:0000256" key="2">
    <source>
        <dbReference type="ARBA" id="ARBA00022723"/>
    </source>
</evidence>
<keyword evidence="8" id="KW-1185">Reference proteome</keyword>
<keyword evidence="6" id="KW-0732">Signal</keyword>
<dbReference type="Proteomes" id="UP001204376">
    <property type="component" value="Unassembled WGS sequence"/>
</dbReference>
<comment type="cofactor">
    <cofactor evidence="1">
        <name>Mg(2+)</name>
        <dbReference type="ChEBI" id="CHEBI:18420"/>
    </cofactor>
</comment>
<name>A0ABT1T3F1_9SPHI</name>
<accession>A0ABT1T3F1</accession>
<dbReference type="RefSeq" id="WP_256539239.1">
    <property type="nucleotide sequence ID" value="NZ_JANHOH010000002.1"/>
</dbReference>
<evidence type="ECO:0000256" key="5">
    <source>
        <dbReference type="ARBA" id="ARBA00023277"/>
    </source>
</evidence>
<feature type="signal peptide" evidence="6">
    <location>
        <begin position="1"/>
        <end position="22"/>
    </location>
</feature>
<dbReference type="PANTHER" id="PTHR31609">
    <property type="entry name" value="YDJC DEACETYLASE FAMILY MEMBER"/>
    <property type="match status" value="1"/>
</dbReference>
<dbReference type="InterPro" id="IPR006879">
    <property type="entry name" value="YdjC-like"/>
</dbReference>
<keyword evidence="2" id="KW-0479">Metal-binding</keyword>
<reference evidence="7 8" key="1">
    <citation type="submission" date="2022-07" db="EMBL/GenBank/DDBJ databases">
        <title>Mucilaginibacter sp. JC4.</title>
        <authorList>
            <person name="Le V."/>
            <person name="Ko S.-R."/>
            <person name="Ahn C.-Y."/>
            <person name="Oh H.-M."/>
        </authorList>
    </citation>
    <scope>NUCLEOTIDE SEQUENCE [LARGE SCALE GENOMIC DNA]</scope>
    <source>
        <strain evidence="7 8">JC4</strain>
    </source>
</reference>
<sequence length="308" mass="34777">MKNIKYLLSVILSVVLLQPATAQMSIQILPKLMLRLDDIGMNHSVNMAMKKMTDTKMPFSASVQFACPWYQEAVEILKKNPQVSVGVHLTLTSEWKNYRWGPVTGREAVPSLVDKDGYFHQSTRAFAKSGYKIEEIEKELSAQIERALASGLKISYIDPHMGIALSTPALRALTEKLARKYKLGISTLSEQVYFGETYKEMWGEPVATKKKAFLAYVTNKLSKNRPNLVVIHVALQDPEMNALFDMNSSMMNTKAGKPLTALHRQTELNMLLSPEFKALVGRKFELTNYTELIKERGLDAMKLETVKN</sequence>
<feature type="chain" id="PRO_5046311445" evidence="6">
    <location>
        <begin position="23"/>
        <end position="308"/>
    </location>
</feature>
<evidence type="ECO:0000256" key="4">
    <source>
        <dbReference type="ARBA" id="ARBA00022842"/>
    </source>
</evidence>
<dbReference type="Pfam" id="PF04794">
    <property type="entry name" value="YdjC"/>
    <property type="match status" value="1"/>
</dbReference>
<evidence type="ECO:0000313" key="7">
    <source>
        <dbReference type="EMBL" id="MCQ6959047.1"/>
    </source>
</evidence>
<dbReference type="EMBL" id="JANHOH010000002">
    <property type="protein sequence ID" value="MCQ6959047.1"/>
    <property type="molecule type" value="Genomic_DNA"/>
</dbReference>
<keyword evidence="4" id="KW-0460">Magnesium</keyword>
<dbReference type="InterPro" id="IPR011330">
    <property type="entry name" value="Glyco_hydro/deAcase_b/a-brl"/>
</dbReference>
<organism evidence="7 8">
    <name type="scientific">Mucilaginibacter aquariorum</name>
    <dbReference type="NCBI Taxonomy" id="2967225"/>
    <lineage>
        <taxon>Bacteria</taxon>
        <taxon>Pseudomonadati</taxon>
        <taxon>Bacteroidota</taxon>
        <taxon>Sphingobacteriia</taxon>
        <taxon>Sphingobacteriales</taxon>
        <taxon>Sphingobacteriaceae</taxon>
        <taxon>Mucilaginibacter</taxon>
    </lineage>
</organism>
<dbReference type="SUPFAM" id="SSF88713">
    <property type="entry name" value="Glycoside hydrolase/deacetylase"/>
    <property type="match status" value="1"/>
</dbReference>
<dbReference type="PANTHER" id="PTHR31609:SF1">
    <property type="entry name" value="CARBOHYDRATE DEACETYLASE"/>
    <property type="match status" value="1"/>
</dbReference>
<evidence type="ECO:0000256" key="6">
    <source>
        <dbReference type="SAM" id="SignalP"/>
    </source>
</evidence>
<keyword evidence="5" id="KW-0119">Carbohydrate metabolism</keyword>
<keyword evidence="3" id="KW-0378">Hydrolase</keyword>
<proteinExistence type="predicted"/>
<evidence type="ECO:0000256" key="3">
    <source>
        <dbReference type="ARBA" id="ARBA00022801"/>
    </source>
</evidence>
<evidence type="ECO:0000256" key="1">
    <source>
        <dbReference type="ARBA" id="ARBA00001946"/>
    </source>
</evidence>
<protein>
    <submittedName>
        <fullName evidence="7">ChbG/HpnK family deacetylase</fullName>
    </submittedName>
</protein>
<comment type="caution">
    <text evidence="7">The sequence shown here is derived from an EMBL/GenBank/DDBJ whole genome shotgun (WGS) entry which is preliminary data.</text>
</comment>
<gene>
    <name evidence="7" type="ORF">NPE20_13815</name>
</gene>